<evidence type="ECO:0000256" key="6">
    <source>
        <dbReference type="ARBA" id="ARBA00023136"/>
    </source>
</evidence>
<feature type="non-terminal residue" evidence="9">
    <location>
        <position position="219"/>
    </location>
</feature>
<keyword evidence="2" id="KW-1003">Cell membrane</keyword>
<evidence type="ECO:0000256" key="4">
    <source>
        <dbReference type="ARBA" id="ARBA00022692"/>
    </source>
</evidence>
<dbReference type="GO" id="GO:0005886">
    <property type="term" value="C:plasma membrane"/>
    <property type="evidence" value="ECO:0007669"/>
    <property type="project" value="UniProtKB-SubCell"/>
</dbReference>
<sequence>FVVAVALFGRGVPDWAQLVVIAVVVAGLLAIDDILGLPYWTKLVIQILCSLLVAWGFGITIGYVTLPHLDLHLAWAAIPVTVIWLVGMQNSINLLDGVDGLAAGVVAIVGAVLYLAAVNRLLDPGQGGVILLSQRWWAAALASWSSTSRRPDLHGRLRQPRAGHAGGGDHHPGGRQGDGGAGPVRAGGGPGAAHRRHRLRDLETPPRGRGVCPRRRPPS</sequence>
<evidence type="ECO:0000256" key="3">
    <source>
        <dbReference type="ARBA" id="ARBA00022679"/>
    </source>
</evidence>
<name>T1CDQ8_9ZZZZ</name>
<accession>T1CDQ8</accession>
<comment type="caution">
    <text evidence="9">The sequence shown here is derived from an EMBL/GenBank/DDBJ whole genome shotgun (WGS) entry which is preliminary data.</text>
</comment>
<dbReference type="AlphaFoldDB" id="T1CDQ8"/>
<reference evidence="9" key="1">
    <citation type="submission" date="2013-08" db="EMBL/GenBank/DDBJ databases">
        <authorList>
            <person name="Mendez C."/>
            <person name="Richter M."/>
            <person name="Ferrer M."/>
            <person name="Sanchez J."/>
        </authorList>
    </citation>
    <scope>NUCLEOTIDE SEQUENCE</scope>
</reference>
<feature type="transmembrane region" description="Helical" evidence="8">
    <location>
        <begin position="43"/>
        <end position="66"/>
    </location>
</feature>
<feature type="transmembrane region" description="Helical" evidence="8">
    <location>
        <begin position="15"/>
        <end position="31"/>
    </location>
</feature>
<feature type="transmembrane region" description="Helical" evidence="8">
    <location>
        <begin position="100"/>
        <end position="117"/>
    </location>
</feature>
<gene>
    <name evidence="9" type="ORF">B1B_06737</name>
</gene>
<dbReference type="CDD" id="cd06853">
    <property type="entry name" value="GT_WecA_like"/>
    <property type="match status" value="1"/>
</dbReference>
<keyword evidence="5 8" id="KW-1133">Transmembrane helix</keyword>
<evidence type="ECO:0000256" key="2">
    <source>
        <dbReference type="ARBA" id="ARBA00022475"/>
    </source>
</evidence>
<dbReference type="PANTHER" id="PTHR22926:SF3">
    <property type="entry name" value="UNDECAPRENYL-PHOSPHATE ALPHA-N-ACETYLGLUCOSAMINYL 1-PHOSPHATE TRANSFERASE"/>
    <property type="match status" value="1"/>
</dbReference>
<dbReference type="GO" id="GO:0009103">
    <property type="term" value="P:lipopolysaccharide biosynthetic process"/>
    <property type="evidence" value="ECO:0007669"/>
    <property type="project" value="TreeGrafter"/>
</dbReference>
<feature type="region of interest" description="Disordered" evidence="7">
    <location>
        <begin position="149"/>
        <end position="219"/>
    </location>
</feature>
<evidence type="ECO:0000256" key="7">
    <source>
        <dbReference type="SAM" id="MobiDB-lite"/>
    </source>
</evidence>
<feature type="non-terminal residue" evidence="9">
    <location>
        <position position="1"/>
    </location>
</feature>
<evidence type="ECO:0000256" key="5">
    <source>
        <dbReference type="ARBA" id="ARBA00022989"/>
    </source>
</evidence>
<proteinExistence type="predicted"/>
<protein>
    <submittedName>
        <fullName evidence="9">Membrane protein</fullName>
    </submittedName>
</protein>
<dbReference type="GO" id="GO:0016780">
    <property type="term" value="F:phosphotransferase activity, for other substituted phosphate groups"/>
    <property type="evidence" value="ECO:0007669"/>
    <property type="project" value="InterPro"/>
</dbReference>
<dbReference type="PANTHER" id="PTHR22926">
    <property type="entry name" value="PHOSPHO-N-ACETYLMURAMOYL-PENTAPEPTIDE-TRANSFERASE"/>
    <property type="match status" value="1"/>
</dbReference>
<dbReference type="Pfam" id="PF00953">
    <property type="entry name" value="Glycos_transf_4"/>
    <property type="match status" value="1"/>
</dbReference>
<evidence type="ECO:0000313" key="9">
    <source>
        <dbReference type="EMBL" id="EQD64049.1"/>
    </source>
</evidence>
<feature type="transmembrane region" description="Helical" evidence="8">
    <location>
        <begin position="72"/>
        <end position="88"/>
    </location>
</feature>
<dbReference type="GO" id="GO:0071555">
    <property type="term" value="P:cell wall organization"/>
    <property type="evidence" value="ECO:0007669"/>
    <property type="project" value="TreeGrafter"/>
</dbReference>
<dbReference type="EMBL" id="AUZY01004272">
    <property type="protein sequence ID" value="EQD64049.1"/>
    <property type="molecule type" value="Genomic_DNA"/>
</dbReference>
<keyword evidence="3" id="KW-0808">Transferase</keyword>
<comment type="subcellular location">
    <subcellularLocation>
        <location evidence="1">Cell membrane</location>
        <topology evidence="1">Multi-pass membrane protein</topology>
    </subcellularLocation>
</comment>
<feature type="compositionally biased region" description="Gly residues" evidence="7">
    <location>
        <begin position="174"/>
        <end position="191"/>
    </location>
</feature>
<keyword evidence="6 8" id="KW-0472">Membrane</keyword>
<organism evidence="9">
    <name type="scientific">mine drainage metagenome</name>
    <dbReference type="NCBI Taxonomy" id="410659"/>
    <lineage>
        <taxon>unclassified sequences</taxon>
        <taxon>metagenomes</taxon>
        <taxon>ecological metagenomes</taxon>
    </lineage>
</organism>
<keyword evidence="4 8" id="KW-0812">Transmembrane</keyword>
<reference evidence="9" key="2">
    <citation type="journal article" date="2014" name="ISME J.">
        <title>Microbial stratification in low pH oxic and suboxic macroscopic growths along an acid mine drainage.</title>
        <authorList>
            <person name="Mendez-Garcia C."/>
            <person name="Mesa V."/>
            <person name="Sprenger R.R."/>
            <person name="Richter M."/>
            <person name="Diez M.S."/>
            <person name="Solano J."/>
            <person name="Bargiela R."/>
            <person name="Golyshina O.V."/>
            <person name="Manteca A."/>
            <person name="Ramos J.L."/>
            <person name="Gallego J.R."/>
            <person name="Llorente I."/>
            <person name="Martins Dos Santos V.A."/>
            <person name="Jensen O.N."/>
            <person name="Pelaez A.I."/>
            <person name="Sanchez J."/>
            <person name="Ferrer M."/>
        </authorList>
    </citation>
    <scope>NUCLEOTIDE SEQUENCE</scope>
</reference>
<evidence type="ECO:0000256" key="8">
    <source>
        <dbReference type="SAM" id="Phobius"/>
    </source>
</evidence>
<evidence type="ECO:0000256" key="1">
    <source>
        <dbReference type="ARBA" id="ARBA00004651"/>
    </source>
</evidence>
<dbReference type="GO" id="GO:0044038">
    <property type="term" value="P:cell wall macromolecule biosynthetic process"/>
    <property type="evidence" value="ECO:0007669"/>
    <property type="project" value="TreeGrafter"/>
</dbReference>
<dbReference type="InterPro" id="IPR000715">
    <property type="entry name" value="Glycosyl_transferase_4"/>
</dbReference>